<dbReference type="EMBL" id="BDGJ01000215">
    <property type="protein sequence ID" value="GAW94346.1"/>
    <property type="molecule type" value="Genomic_DNA"/>
</dbReference>
<evidence type="ECO:0000313" key="1">
    <source>
        <dbReference type="EMBL" id="GAW94346.1"/>
    </source>
</evidence>
<protein>
    <submittedName>
        <fullName evidence="1">Uncharacterized protein</fullName>
    </submittedName>
</protein>
<accession>A0A1Z5HXU6</accession>
<comment type="caution">
    <text evidence="1">The sequence shown here is derived from an EMBL/GenBank/DDBJ whole genome shotgun (WGS) entry which is preliminary data.</text>
</comment>
<sequence>MLFPGNRLPSRREEVVCLSGEGFSLEYANEYSMQTIITGGMNGVQETSLAACIGNPGCLYA</sequence>
<reference evidence="2" key="1">
    <citation type="journal article" date="2017" name="Appl. Environ. Microbiol.">
        <title>Genomic Analysis of Calderihabitans maritimus KKC1, a Thermophilic, Hydrogenogenic, Carboxydotrophic Bacterium Isolated from Marine Sediment.</title>
        <authorList>
            <person name="Omae K."/>
            <person name="Yoneda Y."/>
            <person name="Fukuyama Y."/>
            <person name="Yoshida T."/>
            <person name="Sako Y."/>
        </authorList>
    </citation>
    <scope>NUCLEOTIDE SEQUENCE [LARGE SCALE GENOMIC DNA]</scope>
    <source>
        <strain evidence="2">KKC1</strain>
    </source>
</reference>
<proteinExistence type="predicted"/>
<dbReference type="Proteomes" id="UP000197032">
    <property type="component" value="Unassembled WGS sequence"/>
</dbReference>
<gene>
    <name evidence="1" type="ORF">KKC1_34540</name>
</gene>
<dbReference type="AlphaFoldDB" id="A0A1Z5HXU6"/>
<keyword evidence="2" id="KW-1185">Reference proteome</keyword>
<name>A0A1Z5HXU6_9FIRM</name>
<evidence type="ECO:0000313" key="2">
    <source>
        <dbReference type="Proteomes" id="UP000197032"/>
    </source>
</evidence>
<organism evidence="1 2">
    <name type="scientific">Calderihabitans maritimus</name>
    <dbReference type="NCBI Taxonomy" id="1246530"/>
    <lineage>
        <taxon>Bacteria</taxon>
        <taxon>Bacillati</taxon>
        <taxon>Bacillota</taxon>
        <taxon>Clostridia</taxon>
        <taxon>Neomoorellales</taxon>
        <taxon>Calderihabitantaceae</taxon>
        <taxon>Calderihabitans</taxon>
    </lineage>
</organism>